<comment type="caution">
    <text evidence="3">The sequence shown here is derived from an EMBL/GenBank/DDBJ whole genome shotgun (WGS) entry which is preliminary data.</text>
</comment>
<feature type="region of interest" description="Disordered" evidence="1">
    <location>
        <begin position="391"/>
        <end position="415"/>
    </location>
</feature>
<sequence>MGSPATYAFALLVVMTGIVFVLWHTWHYDRFKCLWYTRQNWFTVLMVHVLMTSLILFLVANSLQVHVSYKTYYVPVLGQVIEAPWQLWPEKYQHLWRQSLYVFTGGWILLQTVHLEEFLYWGYLIQSIRTPGGPKRTWLHSGWLKLFLGVVACSTALLYAALGIETTNLDMMRAYIFVVGGTMSCTMALASCYLCIIFPSFIRSVTRMGATYEVVERLSFFQETNSIRTVFRLIYSSCLTILSADALSKKQRINRSAVGTDILTILGYLGLFCATCISIIVLLPRNMAIESVPTQIPNLHPMIPYKRPLPSAASHKGFAELGDRLNIEPSGLAPVLEDDGEGYELSPATPHGRFRQEEAPFAGVADKSRKARMSEMPRLPSVLQKFKSPLEVTEHKRQGPPQVFVTTSHTVVRDS</sequence>
<evidence type="ECO:0000256" key="2">
    <source>
        <dbReference type="SAM" id="Phobius"/>
    </source>
</evidence>
<dbReference type="EMBL" id="SDIL01000021">
    <property type="protein sequence ID" value="RXK40241.1"/>
    <property type="molecule type" value="Genomic_DNA"/>
</dbReference>
<feature type="transmembrane region" description="Helical" evidence="2">
    <location>
        <begin position="260"/>
        <end position="283"/>
    </location>
</feature>
<feature type="transmembrane region" description="Helical" evidence="2">
    <location>
        <begin position="40"/>
        <end position="60"/>
    </location>
</feature>
<feature type="region of interest" description="Disordered" evidence="1">
    <location>
        <begin position="363"/>
        <end position="382"/>
    </location>
</feature>
<feature type="transmembrane region" description="Helical" evidence="2">
    <location>
        <begin position="6"/>
        <end position="28"/>
    </location>
</feature>
<evidence type="ECO:0000256" key="1">
    <source>
        <dbReference type="SAM" id="MobiDB-lite"/>
    </source>
</evidence>
<dbReference type="STRING" id="5217.A0A4Q1BQM1"/>
<feature type="compositionally biased region" description="Polar residues" evidence="1">
    <location>
        <begin position="404"/>
        <end position="415"/>
    </location>
</feature>
<keyword evidence="4" id="KW-1185">Reference proteome</keyword>
<feature type="transmembrane region" description="Helical" evidence="2">
    <location>
        <begin position="143"/>
        <end position="162"/>
    </location>
</feature>
<dbReference type="AlphaFoldDB" id="A0A4Q1BQM1"/>
<organism evidence="3 4">
    <name type="scientific">Tremella mesenterica</name>
    <name type="common">Jelly fungus</name>
    <dbReference type="NCBI Taxonomy" id="5217"/>
    <lineage>
        <taxon>Eukaryota</taxon>
        <taxon>Fungi</taxon>
        <taxon>Dikarya</taxon>
        <taxon>Basidiomycota</taxon>
        <taxon>Agaricomycotina</taxon>
        <taxon>Tremellomycetes</taxon>
        <taxon>Tremellales</taxon>
        <taxon>Tremellaceae</taxon>
        <taxon>Tremella</taxon>
    </lineage>
</organism>
<protein>
    <submittedName>
        <fullName evidence="3">Uncharacterized protein</fullName>
    </submittedName>
</protein>
<dbReference type="VEuPathDB" id="FungiDB:TREMEDRAFT_69802"/>
<dbReference type="OrthoDB" id="2384193at2759"/>
<name>A0A4Q1BQM1_TREME</name>
<evidence type="ECO:0000313" key="3">
    <source>
        <dbReference type="EMBL" id="RXK40241.1"/>
    </source>
</evidence>
<dbReference type="InParanoid" id="A0A4Q1BQM1"/>
<feature type="transmembrane region" description="Helical" evidence="2">
    <location>
        <begin position="174"/>
        <end position="202"/>
    </location>
</feature>
<evidence type="ECO:0000313" key="4">
    <source>
        <dbReference type="Proteomes" id="UP000289152"/>
    </source>
</evidence>
<keyword evidence="2" id="KW-1133">Transmembrane helix</keyword>
<reference evidence="3 4" key="1">
    <citation type="submission" date="2016-06" db="EMBL/GenBank/DDBJ databases">
        <title>Evolution of pathogenesis and genome organization in the Tremellales.</title>
        <authorList>
            <person name="Cuomo C."/>
            <person name="Litvintseva A."/>
            <person name="Heitman J."/>
            <person name="Chen Y."/>
            <person name="Sun S."/>
            <person name="Springer D."/>
            <person name="Dromer F."/>
            <person name="Young S."/>
            <person name="Zeng Q."/>
            <person name="Chapman S."/>
            <person name="Gujja S."/>
            <person name="Saif S."/>
            <person name="Birren B."/>
        </authorList>
    </citation>
    <scope>NUCLEOTIDE SEQUENCE [LARGE SCALE GENOMIC DNA]</scope>
    <source>
        <strain evidence="3 4">ATCC 28783</strain>
    </source>
</reference>
<proteinExistence type="predicted"/>
<accession>A0A4Q1BQM1</accession>
<gene>
    <name evidence="3" type="ORF">M231_02515</name>
</gene>
<keyword evidence="2" id="KW-0812">Transmembrane</keyword>
<keyword evidence="2" id="KW-0472">Membrane</keyword>
<dbReference type="Proteomes" id="UP000289152">
    <property type="component" value="Unassembled WGS sequence"/>
</dbReference>
<feature type="compositionally biased region" description="Basic and acidic residues" evidence="1">
    <location>
        <begin position="366"/>
        <end position="375"/>
    </location>
</feature>